<protein>
    <recommendedName>
        <fullName evidence="3">Proteasome assembly chaperone family protein</fullName>
    </recommendedName>
</protein>
<dbReference type="RefSeq" id="WP_089820548.1">
    <property type="nucleotide sequence ID" value="NZ_FODV01000001.1"/>
</dbReference>
<dbReference type="PANTHER" id="PTHR35610:SF3">
    <property type="entry name" value="PROTEASOME ASSEMBLY CHAPERONE FAMILY PROTEIN"/>
    <property type="match status" value="1"/>
</dbReference>
<reference evidence="2" key="1">
    <citation type="submission" date="2016-10" db="EMBL/GenBank/DDBJ databases">
        <authorList>
            <person name="Varghese N."/>
            <person name="Submissions S."/>
        </authorList>
    </citation>
    <scope>NUCLEOTIDE SEQUENCE [LARGE SCALE GENOMIC DNA]</scope>
    <source>
        <strain evidence="2">CGMCC 1.10121</strain>
    </source>
</reference>
<dbReference type="AlphaFoldDB" id="A0A1H8MWU0"/>
<gene>
    <name evidence="1" type="ORF">SAMN04487948_101145</name>
</gene>
<dbReference type="PANTHER" id="PTHR35610">
    <property type="entry name" value="3-ISOPROPYLMALATE DEHYDRATASE-RELATED"/>
    <property type="match status" value="1"/>
</dbReference>
<accession>A0A1H8MWU0</accession>
<name>A0A1H8MWU0_9EURY</name>
<evidence type="ECO:0008006" key="3">
    <source>
        <dbReference type="Google" id="ProtNLM"/>
    </source>
</evidence>
<keyword evidence="2" id="KW-1185">Reference proteome</keyword>
<dbReference type="Pfam" id="PF09754">
    <property type="entry name" value="PAC2"/>
    <property type="match status" value="1"/>
</dbReference>
<dbReference type="OrthoDB" id="165933at2157"/>
<dbReference type="EMBL" id="FODV01000001">
    <property type="protein sequence ID" value="SEO21740.1"/>
    <property type="molecule type" value="Genomic_DNA"/>
</dbReference>
<dbReference type="InterPro" id="IPR038389">
    <property type="entry name" value="PSMG2_sf"/>
</dbReference>
<organism evidence="1 2">
    <name type="scientific">Halogranum amylolyticum</name>
    <dbReference type="NCBI Taxonomy" id="660520"/>
    <lineage>
        <taxon>Archaea</taxon>
        <taxon>Methanobacteriati</taxon>
        <taxon>Methanobacteriota</taxon>
        <taxon>Stenosarchaea group</taxon>
        <taxon>Halobacteria</taxon>
        <taxon>Halobacteriales</taxon>
        <taxon>Haloferacaceae</taxon>
    </lineage>
</organism>
<evidence type="ECO:0000313" key="2">
    <source>
        <dbReference type="Proteomes" id="UP000199126"/>
    </source>
</evidence>
<sequence>MVDVTPEATFQVTHDTEPSETLIAGFSSYGLAGLTAASFVVDELELVETGHVTSDQLPAFAPFENGTPRHHSRLFSREDLDITVLVNDLFIPVWAANGFADEILAWTDENGVEEVTVLSGVPFVHRPGEHDVYYVATTDYQEHRLQDSGLDPVARGYLDGMNASLVNRGIDSTLRTGLLVTPVHERAPDVEASIRLVDTVAALYDVEIDSEPLQAFAREVEEYYRDLAQRLEAVEEQHQPDDRMYM</sequence>
<dbReference type="Gene3D" id="3.40.50.10900">
    <property type="entry name" value="PAC-like subunit"/>
    <property type="match status" value="1"/>
</dbReference>
<proteinExistence type="predicted"/>
<dbReference type="Proteomes" id="UP000199126">
    <property type="component" value="Unassembled WGS sequence"/>
</dbReference>
<evidence type="ECO:0000313" key="1">
    <source>
        <dbReference type="EMBL" id="SEO21740.1"/>
    </source>
</evidence>
<dbReference type="SUPFAM" id="SSF159659">
    <property type="entry name" value="Cgl1923-like"/>
    <property type="match status" value="1"/>
</dbReference>
<dbReference type="InterPro" id="IPR019151">
    <property type="entry name" value="Proteasome_assmbl_chaperone_2"/>
</dbReference>